<sequence>MQGFCYTQLTDVEQKINGLLTYDRVPKVPLERIRRMVLNRSAD</sequence>
<reference evidence="1 2" key="1">
    <citation type="submission" date="2021-03" db="EMBL/GenBank/DDBJ databases">
        <title>Antimicrobial resistance genes in bacteria isolated from Japanese honey, and their potential for conferring macrolide and lincosamide resistance in the American foulbrood pathogen Paenibacillus larvae.</title>
        <authorList>
            <person name="Okamoto M."/>
            <person name="Kumagai M."/>
            <person name="Kanamori H."/>
            <person name="Takamatsu D."/>
        </authorList>
    </citation>
    <scope>NUCLEOTIDE SEQUENCE [LARGE SCALE GENOMIC DNA]</scope>
    <source>
        <strain evidence="1 2">J34TS1</strain>
    </source>
</reference>
<keyword evidence="2" id="KW-1185">Reference proteome</keyword>
<dbReference type="Proteomes" id="UP000682811">
    <property type="component" value="Unassembled WGS sequence"/>
</dbReference>
<dbReference type="InterPro" id="IPR017853">
    <property type="entry name" value="GH"/>
</dbReference>
<proteinExistence type="predicted"/>
<comment type="caution">
    <text evidence="1">The sequence shown here is derived from an EMBL/GenBank/DDBJ whole genome shotgun (WGS) entry which is preliminary data.</text>
</comment>
<dbReference type="SUPFAM" id="SSF51445">
    <property type="entry name" value="(Trans)glycosidases"/>
    <property type="match status" value="1"/>
</dbReference>
<accession>A0A919YC10</accession>
<dbReference type="EMBL" id="BORT01000010">
    <property type="protein sequence ID" value="GIO47941.1"/>
    <property type="molecule type" value="Genomic_DNA"/>
</dbReference>
<evidence type="ECO:0000313" key="2">
    <source>
        <dbReference type="Proteomes" id="UP000682811"/>
    </source>
</evidence>
<dbReference type="AlphaFoldDB" id="A0A919YC10"/>
<organism evidence="1 2">
    <name type="scientific">Paenibacillus azoreducens</name>
    <dbReference type="NCBI Taxonomy" id="116718"/>
    <lineage>
        <taxon>Bacteria</taxon>
        <taxon>Bacillati</taxon>
        <taxon>Bacillota</taxon>
        <taxon>Bacilli</taxon>
        <taxon>Bacillales</taxon>
        <taxon>Paenibacillaceae</taxon>
        <taxon>Paenibacillus</taxon>
    </lineage>
</organism>
<name>A0A919YC10_9BACL</name>
<protein>
    <submittedName>
        <fullName evidence="1">Uncharacterized protein</fullName>
    </submittedName>
</protein>
<gene>
    <name evidence="1" type="ORF">J34TS1_27060</name>
</gene>
<evidence type="ECO:0000313" key="1">
    <source>
        <dbReference type="EMBL" id="GIO47941.1"/>
    </source>
</evidence>